<comment type="similarity">
    <text evidence="2">Belongs to the bacterial solute-binding protein 5 family.</text>
</comment>
<gene>
    <name evidence="7" type="ORF">D3272_15230</name>
</gene>
<dbReference type="InterPro" id="IPR030678">
    <property type="entry name" value="Peptide/Ni-bd"/>
</dbReference>
<dbReference type="OrthoDB" id="9803988at2"/>
<dbReference type="GO" id="GO:1904680">
    <property type="term" value="F:peptide transmembrane transporter activity"/>
    <property type="evidence" value="ECO:0007669"/>
    <property type="project" value="TreeGrafter"/>
</dbReference>
<dbReference type="GO" id="GO:0043190">
    <property type="term" value="C:ATP-binding cassette (ABC) transporter complex"/>
    <property type="evidence" value="ECO:0007669"/>
    <property type="project" value="InterPro"/>
</dbReference>
<evidence type="ECO:0000256" key="5">
    <source>
        <dbReference type="SAM" id="MobiDB-lite"/>
    </source>
</evidence>
<evidence type="ECO:0000313" key="8">
    <source>
        <dbReference type="Proteomes" id="UP000289411"/>
    </source>
</evidence>
<evidence type="ECO:0000256" key="4">
    <source>
        <dbReference type="ARBA" id="ARBA00022729"/>
    </source>
</evidence>
<reference evidence="7 8" key="2">
    <citation type="submission" date="2019-02" db="EMBL/GenBank/DDBJ databases">
        <title>'Lichenibacterium ramalinii' gen. nov. sp. nov., 'Lichenibacterium minor' gen. nov. sp. nov.</title>
        <authorList>
            <person name="Pankratov T."/>
        </authorList>
    </citation>
    <scope>NUCLEOTIDE SEQUENCE [LARGE SCALE GENOMIC DNA]</scope>
    <source>
        <strain evidence="7 8">RmlP001</strain>
    </source>
</reference>
<dbReference type="GO" id="GO:0030288">
    <property type="term" value="C:outer membrane-bounded periplasmic space"/>
    <property type="evidence" value="ECO:0007669"/>
    <property type="project" value="UniProtKB-ARBA"/>
</dbReference>
<keyword evidence="4" id="KW-0732">Signal</keyword>
<dbReference type="AlphaFoldDB" id="A0A4Q2RDC8"/>
<evidence type="ECO:0000256" key="2">
    <source>
        <dbReference type="ARBA" id="ARBA00005695"/>
    </source>
</evidence>
<name>A0A4Q2RDC8_9HYPH</name>
<dbReference type="CDD" id="cd08503">
    <property type="entry name" value="PBP2_NikA_DppA_OppA_like_17"/>
    <property type="match status" value="1"/>
</dbReference>
<reference evidence="7 8" key="1">
    <citation type="submission" date="2018-09" db="EMBL/GenBank/DDBJ databases">
        <authorList>
            <person name="Grouzdev D.S."/>
            <person name="Krutkina M.S."/>
        </authorList>
    </citation>
    <scope>NUCLEOTIDE SEQUENCE [LARGE SCALE GENOMIC DNA]</scope>
    <source>
        <strain evidence="7 8">RmlP001</strain>
    </source>
</reference>
<evidence type="ECO:0000256" key="1">
    <source>
        <dbReference type="ARBA" id="ARBA00004418"/>
    </source>
</evidence>
<comment type="caution">
    <text evidence="7">The sequence shown here is derived from an EMBL/GenBank/DDBJ whole genome shotgun (WGS) entry which is preliminary data.</text>
</comment>
<sequence length="552" mass="59883">MRPGAAATSPGRQLMEDPHSDARQGSSGKGRSGQDVSGTGPSRRDLLTGGLALGAAAMPALIPGRARADEDRPTPGGTLRLGLGGGSTTDSLDPRAWDDSVMIATAFGLYNGLVENSAENRPEPELATGWEPSDGARTWLFTLRRGVHFHNGKEFDADDAIYSLNLHRGDTPSGAAGVMKPVTSVRKVDRATIEVRLASANADFATVLSDYHIVMVPAGFTDWARPVGTGAFAVELFDPGVRISLKKAGAYWKPDRGHLDAVEITVINETAARMNALILGQVDAINRADPRTVSRVERSPTLGIVRAAGGWYPVMAMMDDRDPYNSLDLRQALKHAVDRDAMVKTLFSGYGTVGNDHPIPRSDPYYNGTLPQLGYDPDRARFHFAKAGLSNPKIVLQTSDAAFNGAVDMATLFQGTAGKCDIPVEVRREPADGYFSNVWLKGAFVASYWGGRPSATQMLEIAYQSQAPWNESHWSDPLFDRLLAEAQAEVDDVKRRNAIWDMQAMLAERSGTLIPCFRDWLDAHNRKVGGHTPHSGFDMDNGRIAEKAWIKT</sequence>
<dbReference type="Gene3D" id="3.10.105.10">
    <property type="entry name" value="Dipeptide-binding Protein, Domain 3"/>
    <property type="match status" value="1"/>
</dbReference>
<dbReference type="PANTHER" id="PTHR30290:SF10">
    <property type="entry name" value="PERIPLASMIC OLIGOPEPTIDE-BINDING PROTEIN-RELATED"/>
    <property type="match status" value="1"/>
</dbReference>
<keyword evidence="8" id="KW-1185">Reference proteome</keyword>
<keyword evidence="3" id="KW-0813">Transport</keyword>
<dbReference type="PROSITE" id="PS51318">
    <property type="entry name" value="TAT"/>
    <property type="match status" value="1"/>
</dbReference>
<dbReference type="Proteomes" id="UP000289411">
    <property type="component" value="Unassembled WGS sequence"/>
</dbReference>
<dbReference type="InterPro" id="IPR039424">
    <property type="entry name" value="SBP_5"/>
</dbReference>
<dbReference type="PIRSF" id="PIRSF002741">
    <property type="entry name" value="MppA"/>
    <property type="match status" value="1"/>
</dbReference>
<dbReference type="Gene3D" id="3.90.76.10">
    <property type="entry name" value="Dipeptide-binding Protein, Domain 1"/>
    <property type="match status" value="1"/>
</dbReference>
<feature type="region of interest" description="Disordered" evidence="5">
    <location>
        <begin position="64"/>
        <end position="92"/>
    </location>
</feature>
<dbReference type="InterPro" id="IPR000914">
    <property type="entry name" value="SBP_5_dom"/>
</dbReference>
<proteinExistence type="inferred from homology"/>
<dbReference type="Pfam" id="PF00496">
    <property type="entry name" value="SBP_bac_5"/>
    <property type="match status" value="1"/>
</dbReference>
<accession>A0A4Q2RDC8</accession>
<dbReference type="InterPro" id="IPR006311">
    <property type="entry name" value="TAT_signal"/>
</dbReference>
<dbReference type="PANTHER" id="PTHR30290">
    <property type="entry name" value="PERIPLASMIC BINDING COMPONENT OF ABC TRANSPORTER"/>
    <property type="match status" value="1"/>
</dbReference>
<feature type="domain" description="Solute-binding protein family 5" evidence="6">
    <location>
        <begin position="122"/>
        <end position="455"/>
    </location>
</feature>
<dbReference type="EMBL" id="QYBC01000012">
    <property type="protein sequence ID" value="RYB03942.1"/>
    <property type="molecule type" value="Genomic_DNA"/>
</dbReference>
<organism evidence="7 8">
    <name type="scientific">Lichenibacterium ramalinae</name>
    <dbReference type="NCBI Taxonomy" id="2316527"/>
    <lineage>
        <taxon>Bacteria</taxon>
        <taxon>Pseudomonadati</taxon>
        <taxon>Pseudomonadota</taxon>
        <taxon>Alphaproteobacteria</taxon>
        <taxon>Hyphomicrobiales</taxon>
        <taxon>Lichenihabitantaceae</taxon>
        <taxon>Lichenibacterium</taxon>
    </lineage>
</organism>
<feature type="region of interest" description="Disordered" evidence="5">
    <location>
        <begin position="1"/>
        <end position="47"/>
    </location>
</feature>
<evidence type="ECO:0000313" key="7">
    <source>
        <dbReference type="EMBL" id="RYB03942.1"/>
    </source>
</evidence>
<dbReference type="SUPFAM" id="SSF53850">
    <property type="entry name" value="Periplasmic binding protein-like II"/>
    <property type="match status" value="1"/>
</dbReference>
<protein>
    <submittedName>
        <fullName evidence="7">ABC transporter substrate-binding protein</fullName>
    </submittedName>
</protein>
<evidence type="ECO:0000256" key="3">
    <source>
        <dbReference type="ARBA" id="ARBA00022448"/>
    </source>
</evidence>
<evidence type="ECO:0000259" key="6">
    <source>
        <dbReference type="Pfam" id="PF00496"/>
    </source>
</evidence>
<comment type="subcellular location">
    <subcellularLocation>
        <location evidence="1">Periplasm</location>
    </subcellularLocation>
</comment>
<dbReference type="Gene3D" id="3.40.190.10">
    <property type="entry name" value="Periplasmic binding protein-like II"/>
    <property type="match status" value="1"/>
</dbReference>
<dbReference type="GO" id="GO:0015833">
    <property type="term" value="P:peptide transport"/>
    <property type="evidence" value="ECO:0007669"/>
    <property type="project" value="TreeGrafter"/>
</dbReference>